<dbReference type="InterPro" id="IPR000210">
    <property type="entry name" value="BTB/POZ_dom"/>
</dbReference>
<dbReference type="InterPro" id="IPR011333">
    <property type="entry name" value="SKP1/BTB/POZ_sf"/>
</dbReference>
<evidence type="ECO:0000256" key="5">
    <source>
        <dbReference type="ARBA" id="ARBA00025759"/>
    </source>
</evidence>
<feature type="region of interest" description="Disordered" evidence="6">
    <location>
        <begin position="357"/>
        <end position="395"/>
    </location>
</feature>
<comment type="similarity">
    <text evidence="5">Belongs to the BACURD family.</text>
</comment>
<dbReference type="OrthoDB" id="2333377at2759"/>
<reference evidence="8" key="1">
    <citation type="submission" date="2020-08" db="EMBL/GenBank/DDBJ databases">
        <title>Multicomponent nature underlies the extraordinary mechanical properties of spider dragline silk.</title>
        <authorList>
            <person name="Kono N."/>
            <person name="Nakamura H."/>
            <person name="Mori M."/>
            <person name="Yoshida Y."/>
            <person name="Ohtoshi R."/>
            <person name="Malay A.D."/>
            <person name="Moran D.A.P."/>
            <person name="Tomita M."/>
            <person name="Numata K."/>
            <person name="Arakawa K."/>
        </authorList>
    </citation>
    <scope>NUCLEOTIDE SEQUENCE</scope>
</reference>
<dbReference type="PANTHER" id="PTHR11145">
    <property type="entry name" value="BTB/POZ DOMAIN-CONTAINING ADAPTER FOR CUL3-MEDIATED RHOA DEGRADATION PROTEIN FAMILY MEMBER"/>
    <property type="match status" value="1"/>
</dbReference>
<evidence type="ECO:0000256" key="3">
    <source>
        <dbReference type="ARBA" id="ARBA00022786"/>
    </source>
</evidence>
<dbReference type="PANTHER" id="PTHR11145:SF8">
    <property type="entry name" value="RE57120P"/>
    <property type="match status" value="1"/>
</dbReference>
<protein>
    <recommendedName>
        <fullName evidence="7">BTB domain-containing protein</fullName>
    </recommendedName>
</protein>
<evidence type="ECO:0000256" key="6">
    <source>
        <dbReference type="SAM" id="MobiDB-lite"/>
    </source>
</evidence>
<keyword evidence="4" id="KW-0539">Nucleus</keyword>
<proteinExistence type="inferred from homology"/>
<evidence type="ECO:0000256" key="1">
    <source>
        <dbReference type="ARBA" id="ARBA00004123"/>
    </source>
</evidence>
<dbReference type="EMBL" id="BMAV01000616">
    <property type="protein sequence ID" value="GFY38035.1"/>
    <property type="molecule type" value="Genomic_DNA"/>
</dbReference>
<dbReference type="SUPFAM" id="SSF54695">
    <property type="entry name" value="POZ domain"/>
    <property type="match status" value="1"/>
</dbReference>
<name>A0A8X6WNP6_9ARAC</name>
<dbReference type="GO" id="GO:0005634">
    <property type="term" value="C:nucleus"/>
    <property type="evidence" value="ECO:0007669"/>
    <property type="project" value="UniProtKB-SubCell"/>
</dbReference>
<gene>
    <name evidence="8" type="primary">KCTD10</name>
    <name evidence="8" type="ORF">TNIN_109911</name>
</gene>
<dbReference type="InterPro" id="IPR045068">
    <property type="entry name" value="BACURD1-3"/>
</dbReference>
<comment type="subcellular location">
    <subcellularLocation>
        <location evidence="1">Nucleus</location>
    </subcellularLocation>
</comment>
<evidence type="ECO:0000256" key="4">
    <source>
        <dbReference type="ARBA" id="ARBA00023242"/>
    </source>
</evidence>
<dbReference type="PROSITE" id="PS50097">
    <property type="entry name" value="BTB"/>
    <property type="match status" value="1"/>
</dbReference>
<dbReference type="AlphaFoldDB" id="A0A8X6WNP6"/>
<organism evidence="8 9">
    <name type="scientific">Trichonephila inaurata madagascariensis</name>
    <dbReference type="NCBI Taxonomy" id="2747483"/>
    <lineage>
        <taxon>Eukaryota</taxon>
        <taxon>Metazoa</taxon>
        <taxon>Ecdysozoa</taxon>
        <taxon>Arthropoda</taxon>
        <taxon>Chelicerata</taxon>
        <taxon>Arachnida</taxon>
        <taxon>Araneae</taxon>
        <taxon>Araneomorphae</taxon>
        <taxon>Entelegynae</taxon>
        <taxon>Araneoidea</taxon>
        <taxon>Nephilidae</taxon>
        <taxon>Trichonephila</taxon>
        <taxon>Trichonephila inaurata</taxon>
    </lineage>
</organism>
<comment type="caution">
    <text evidence="8">The sequence shown here is derived from an EMBL/GenBank/DDBJ whole genome shotgun (WGS) entry which is preliminary data.</text>
</comment>
<keyword evidence="3" id="KW-0833">Ubl conjugation pathway</keyword>
<dbReference type="SMART" id="SM00225">
    <property type="entry name" value="BTB"/>
    <property type="match status" value="1"/>
</dbReference>
<evidence type="ECO:0000259" key="7">
    <source>
        <dbReference type="PROSITE" id="PS50097"/>
    </source>
</evidence>
<dbReference type="Pfam" id="PF02214">
    <property type="entry name" value="BTB_2"/>
    <property type="match status" value="1"/>
</dbReference>
<evidence type="ECO:0000256" key="2">
    <source>
        <dbReference type="ARBA" id="ARBA00004906"/>
    </source>
</evidence>
<dbReference type="InterPro" id="IPR003131">
    <property type="entry name" value="T1-type_BTB"/>
</dbReference>
<feature type="compositionally biased region" description="Basic residues" evidence="6">
    <location>
        <begin position="386"/>
        <end position="395"/>
    </location>
</feature>
<sequence length="395" mass="45163">MRRHDIQKTAMLLKLKGYHEFQKINTYVSWMLWGSKQSSLREEIIERIKSVKNKHGKGQVHSGKFLLEFKIETKVTTLTVTVILVPKRKPVMSGDHRTVIKGAPSQYVKLNVGGSLHYTTIGTLTKHDSMLRAMFSGRMEVLTDSEGWILIDRCGRHFGTILNFLRDGSVPLPDSTREISELLAEAKYYLIQELMECCESALRKREMDLEPICRVPLITSSKEEQMLINSSTKPVVKLLINRHNNKYSYTNTSDDNLLKNVELFDKLSLRFSGRVLFIKDVIGSTEICCWSFYGHGRKVAEVCCTSIVYATDKKHTKVEFPEARIYEETLNILLYENRNGPDMDLMQATSTRGAVAMGTTYTSDDEDDRRTPGSSSRESRDSCHLNRIRNTKQTS</sequence>
<dbReference type="Proteomes" id="UP000886998">
    <property type="component" value="Unassembled WGS sequence"/>
</dbReference>
<dbReference type="CDD" id="cd18369">
    <property type="entry name" value="BTB_POZ_KCTD10-like_BACURD"/>
    <property type="match status" value="1"/>
</dbReference>
<keyword evidence="9" id="KW-1185">Reference proteome</keyword>
<accession>A0A8X6WNP6</accession>
<comment type="pathway">
    <text evidence="2">Protein modification; protein ubiquitination.</text>
</comment>
<dbReference type="FunFam" id="3.30.710.10:FF:000013">
    <property type="entry name" value="BTB/POZ domain-containing adapter for CUL3-mediated RhoA degradation protein 3"/>
    <property type="match status" value="1"/>
</dbReference>
<feature type="domain" description="BTB" evidence="7">
    <location>
        <begin position="106"/>
        <end position="174"/>
    </location>
</feature>
<evidence type="ECO:0000313" key="9">
    <source>
        <dbReference type="Proteomes" id="UP000886998"/>
    </source>
</evidence>
<dbReference type="Gene3D" id="3.30.710.10">
    <property type="entry name" value="Potassium Channel Kv1.1, Chain A"/>
    <property type="match status" value="1"/>
</dbReference>
<evidence type="ECO:0000313" key="8">
    <source>
        <dbReference type="EMBL" id="GFY38035.1"/>
    </source>
</evidence>
<dbReference type="GO" id="GO:0051260">
    <property type="term" value="P:protein homooligomerization"/>
    <property type="evidence" value="ECO:0007669"/>
    <property type="project" value="InterPro"/>
</dbReference>